<keyword evidence="1" id="KW-1133">Transmembrane helix</keyword>
<dbReference type="InterPro" id="IPR007352">
    <property type="entry name" value="DUF420"/>
</dbReference>
<keyword evidence="1" id="KW-0812">Transmembrane</keyword>
<feature type="transmembrane region" description="Helical" evidence="1">
    <location>
        <begin position="135"/>
        <end position="157"/>
    </location>
</feature>
<dbReference type="Proteomes" id="UP000595074">
    <property type="component" value="Chromosome"/>
</dbReference>
<gene>
    <name evidence="2" type="ORF">IMZ28_09345</name>
</gene>
<feature type="transmembrane region" description="Helical" evidence="1">
    <location>
        <begin position="88"/>
        <end position="114"/>
    </location>
</feature>
<dbReference type="RefSeq" id="WP_197548341.1">
    <property type="nucleotide sequence ID" value="NZ_CP063164.1"/>
</dbReference>
<evidence type="ECO:0000256" key="1">
    <source>
        <dbReference type="SAM" id="Phobius"/>
    </source>
</evidence>
<dbReference type="Pfam" id="PF04238">
    <property type="entry name" value="DUF420"/>
    <property type="match status" value="1"/>
</dbReference>
<dbReference type="EMBL" id="CP063164">
    <property type="protein sequence ID" value="QOR61633.1"/>
    <property type="molecule type" value="Genomic_DNA"/>
</dbReference>
<keyword evidence="1" id="KW-0472">Membrane</keyword>
<dbReference type="AlphaFoldDB" id="A0A7M1S2G0"/>
<accession>A0A7M1S2G0</accession>
<protein>
    <submittedName>
        <fullName evidence="2">DUF420 domain-containing protein</fullName>
    </submittedName>
</protein>
<organism evidence="2 3">
    <name type="scientific">Sulfurovum indicum</name>
    <dbReference type="NCBI Taxonomy" id="2779528"/>
    <lineage>
        <taxon>Bacteria</taxon>
        <taxon>Pseudomonadati</taxon>
        <taxon>Campylobacterota</taxon>
        <taxon>Epsilonproteobacteria</taxon>
        <taxon>Campylobacterales</taxon>
        <taxon>Sulfurovaceae</taxon>
        <taxon>Sulfurovum</taxon>
    </lineage>
</organism>
<dbReference type="KEGG" id="sinu:IMZ28_09345"/>
<keyword evidence="3" id="KW-1185">Reference proteome</keyword>
<feature type="transmembrane region" description="Helical" evidence="1">
    <location>
        <begin position="46"/>
        <end position="65"/>
    </location>
</feature>
<name>A0A7M1S2G0_9BACT</name>
<reference evidence="2 3" key="1">
    <citation type="submission" date="2020-10" db="EMBL/GenBank/DDBJ databases">
        <title>The genome of sulfurovum sp.</title>
        <authorList>
            <person name="Xie S."/>
            <person name="Shao Z."/>
            <person name="Jiang L."/>
        </authorList>
    </citation>
    <scope>NUCLEOTIDE SEQUENCE [LARGE SCALE GENOMIC DNA]</scope>
    <source>
        <strain evidence="2 3">ST-419</strain>
    </source>
</reference>
<proteinExistence type="predicted"/>
<sequence length="160" mass="17757">MDYMFQPGFLGTRAPFFMDFVTLIVALLPLLVWVAITFAQKANYTLHGWTQSIIFVFSLIVVGYFEYGVRLGGGYEAFVQNTKVAHDYLFVILIIHIFIAVLTLGIWTSTLFGAYKSSKRGGVLPGVGSASHKKAGLRTFAGIVLTSLTGIWVYLLLFVF</sequence>
<evidence type="ECO:0000313" key="2">
    <source>
        <dbReference type="EMBL" id="QOR61633.1"/>
    </source>
</evidence>
<evidence type="ECO:0000313" key="3">
    <source>
        <dbReference type="Proteomes" id="UP000595074"/>
    </source>
</evidence>
<feature type="transmembrane region" description="Helical" evidence="1">
    <location>
        <begin position="20"/>
        <end position="39"/>
    </location>
</feature>